<proteinExistence type="predicted"/>
<sequence>MAHGRTWTLDQMIYLVVMKLASSYGWKRVAEAFRARFDSPATHKDVESKFNKDLKKSKIHQIVVDWMEAQIIPEDDPDGVCILLDALMMIGEIPLEDRLA</sequence>
<accession>A0A364KKZ9</accession>
<comment type="caution">
    <text evidence="1">The sequence shown here is derived from an EMBL/GenBank/DDBJ whole genome shotgun (WGS) entry which is preliminary data.</text>
</comment>
<dbReference type="AlphaFoldDB" id="A0A364KKZ9"/>
<dbReference type="OrthoDB" id="4225643at2759"/>
<name>A0A364KKZ9_TALAM</name>
<protein>
    <submittedName>
        <fullName evidence="1">Uncharacterized protein</fullName>
    </submittedName>
</protein>
<reference evidence="1 2" key="1">
    <citation type="journal article" date="2017" name="Biotechnol. Biofuels">
        <title>Differential beta-glucosidase expression as a function of carbon source availability in Talaromyces amestolkiae: a genomic and proteomic approach.</title>
        <authorList>
            <person name="de Eugenio L.I."/>
            <person name="Mendez-Liter J.A."/>
            <person name="Nieto-Dominguez M."/>
            <person name="Alonso L."/>
            <person name="Gil-Munoz J."/>
            <person name="Barriuso J."/>
            <person name="Prieto A."/>
            <person name="Martinez M.J."/>
        </authorList>
    </citation>
    <scope>NUCLEOTIDE SEQUENCE [LARGE SCALE GENOMIC DNA]</scope>
    <source>
        <strain evidence="1 2">CIB</strain>
    </source>
</reference>
<gene>
    <name evidence="1" type="ORF">BHQ10_000238</name>
</gene>
<organism evidence="1 2">
    <name type="scientific">Talaromyces amestolkiae</name>
    <dbReference type="NCBI Taxonomy" id="1196081"/>
    <lineage>
        <taxon>Eukaryota</taxon>
        <taxon>Fungi</taxon>
        <taxon>Dikarya</taxon>
        <taxon>Ascomycota</taxon>
        <taxon>Pezizomycotina</taxon>
        <taxon>Eurotiomycetes</taxon>
        <taxon>Eurotiomycetidae</taxon>
        <taxon>Eurotiales</taxon>
        <taxon>Trichocomaceae</taxon>
        <taxon>Talaromyces</taxon>
        <taxon>Talaromyces sect. Talaromyces</taxon>
    </lineage>
</organism>
<dbReference type="Proteomes" id="UP000249363">
    <property type="component" value="Unassembled WGS sequence"/>
</dbReference>
<dbReference type="RefSeq" id="XP_040728743.1">
    <property type="nucleotide sequence ID" value="XM_040874519.1"/>
</dbReference>
<dbReference type="GeneID" id="63789455"/>
<keyword evidence="2" id="KW-1185">Reference proteome</keyword>
<evidence type="ECO:0000313" key="2">
    <source>
        <dbReference type="Proteomes" id="UP000249363"/>
    </source>
</evidence>
<evidence type="ECO:0000313" key="1">
    <source>
        <dbReference type="EMBL" id="RAO64226.1"/>
    </source>
</evidence>
<dbReference type="EMBL" id="MIKG01000001">
    <property type="protein sequence ID" value="RAO64226.1"/>
    <property type="molecule type" value="Genomic_DNA"/>
</dbReference>